<evidence type="ECO:0000256" key="1">
    <source>
        <dbReference type="ARBA" id="ARBA00004370"/>
    </source>
</evidence>
<gene>
    <name evidence="10" type="ORF">JFN93_22020</name>
</gene>
<dbReference type="InterPro" id="IPR003660">
    <property type="entry name" value="HAMP_dom"/>
</dbReference>
<dbReference type="EMBL" id="JAEMHM010000023">
    <property type="protein sequence ID" value="MBJ6727399.1"/>
    <property type="molecule type" value="Genomic_DNA"/>
</dbReference>
<keyword evidence="7" id="KW-0812">Transmembrane</keyword>
<dbReference type="SUPFAM" id="SSF58104">
    <property type="entry name" value="Methyl-accepting chemotaxis protein (MCP) signaling domain"/>
    <property type="match status" value="1"/>
</dbReference>
<feature type="coiled-coil region" evidence="5">
    <location>
        <begin position="608"/>
        <end position="653"/>
    </location>
</feature>
<feature type="domain" description="HAMP" evidence="9">
    <location>
        <begin position="53"/>
        <end position="105"/>
    </location>
</feature>
<dbReference type="PROSITE" id="PS50111">
    <property type="entry name" value="CHEMOTAXIS_TRANSDUC_2"/>
    <property type="match status" value="1"/>
</dbReference>
<evidence type="ECO:0000256" key="6">
    <source>
        <dbReference type="SAM" id="MobiDB-lite"/>
    </source>
</evidence>
<keyword evidence="2" id="KW-0145">Chemotaxis</keyword>
<keyword evidence="4" id="KW-0807">Transducer</keyword>
<evidence type="ECO:0000256" key="7">
    <source>
        <dbReference type="SAM" id="Phobius"/>
    </source>
</evidence>
<feature type="transmembrane region" description="Helical" evidence="7">
    <location>
        <begin position="32"/>
        <end position="52"/>
    </location>
</feature>
<feature type="region of interest" description="Disordered" evidence="6">
    <location>
        <begin position="437"/>
        <end position="464"/>
    </location>
</feature>
<dbReference type="InterPro" id="IPR051310">
    <property type="entry name" value="MCP_chemotaxis"/>
</dbReference>
<dbReference type="GO" id="GO:0006935">
    <property type="term" value="P:chemotaxis"/>
    <property type="evidence" value="ECO:0007669"/>
    <property type="project" value="UniProtKB-KW"/>
</dbReference>
<dbReference type="PANTHER" id="PTHR43531">
    <property type="entry name" value="PROTEIN ICFG"/>
    <property type="match status" value="1"/>
</dbReference>
<evidence type="ECO:0000313" key="11">
    <source>
        <dbReference type="Proteomes" id="UP000636888"/>
    </source>
</evidence>
<dbReference type="Proteomes" id="UP000636888">
    <property type="component" value="Unassembled WGS sequence"/>
</dbReference>
<keyword evidence="7" id="KW-0472">Membrane</keyword>
<dbReference type="Gene3D" id="1.20.120.1530">
    <property type="match status" value="2"/>
</dbReference>
<dbReference type="InterPro" id="IPR004090">
    <property type="entry name" value="Chemotax_Me-accpt_rcpt"/>
</dbReference>
<organism evidence="10 11">
    <name type="scientific">Geomesophilobacter sediminis</name>
    <dbReference type="NCBI Taxonomy" id="2798584"/>
    <lineage>
        <taxon>Bacteria</taxon>
        <taxon>Pseudomonadati</taxon>
        <taxon>Thermodesulfobacteriota</taxon>
        <taxon>Desulfuromonadia</taxon>
        <taxon>Geobacterales</taxon>
        <taxon>Geobacteraceae</taxon>
        <taxon>Geomesophilobacter</taxon>
    </lineage>
</organism>
<dbReference type="PROSITE" id="PS50885">
    <property type="entry name" value="HAMP"/>
    <property type="match status" value="4"/>
</dbReference>
<protein>
    <submittedName>
        <fullName evidence="10">Methyl-accepting chemotaxis protein</fullName>
    </submittedName>
</protein>
<dbReference type="AlphaFoldDB" id="A0A8J7M295"/>
<comment type="subcellular location">
    <subcellularLocation>
        <location evidence="1">Membrane</location>
    </subcellularLocation>
</comment>
<dbReference type="GO" id="GO:0005886">
    <property type="term" value="C:plasma membrane"/>
    <property type="evidence" value="ECO:0007669"/>
    <property type="project" value="TreeGrafter"/>
</dbReference>
<feature type="domain" description="HAMP" evidence="9">
    <location>
        <begin position="367"/>
        <end position="417"/>
    </location>
</feature>
<dbReference type="SMART" id="SM00304">
    <property type="entry name" value="HAMP"/>
    <property type="match status" value="5"/>
</dbReference>
<dbReference type="PANTHER" id="PTHR43531:SF11">
    <property type="entry name" value="METHYL-ACCEPTING CHEMOTAXIS PROTEIN 3"/>
    <property type="match status" value="1"/>
</dbReference>
<dbReference type="SUPFAM" id="SSF158472">
    <property type="entry name" value="HAMP domain-like"/>
    <property type="match status" value="1"/>
</dbReference>
<dbReference type="GO" id="GO:0007165">
    <property type="term" value="P:signal transduction"/>
    <property type="evidence" value="ECO:0007669"/>
    <property type="project" value="UniProtKB-KW"/>
</dbReference>
<evidence type="ECO:0000256" key="5">
    <source>
        <dbReference type="SAM" id="Coils"/>
    </source>
</evidence>
<feature type="domain" description="Methyl-accepting transducer" evidence="8">
    <location>
        <begin position="422"/>
        <end position="637"/>
    </location>
</feature>
<dbReference type="Pfam" id="PF00672">
    <property type="entry name" value="HAMP"/>
    <property type="match status" value="1"/>
</dbReference>
<dbReference type="InterPro" id="IPR004089">
    <property type="entry name" value="MCPsignal_dom"/>
</dbReference>
<evidence type="ECO:0000256" key="2">
    <source>
        <dbReference type="ARBA" id="ARBA00022500"/>
    </source>
</evidence>
<feature type="domain" description="HAMP" evidence="9">
    <location>
        <begin position="144"/>
        <end position="196"/>
    </location>
</feature>
<dbReference type="FunFam" id="1.10.287.950:FF:000001">
    <property type="entry name" value="Methyl-accepting chemotaxis sensory transducer"/>
    <property type="match status" value="1"/>
</dbReference>
<evidence type="ECO:0000256" key="4">
    <source>
        <dbReference type="PROSITE-ProRule" id="PRU00284"/>
    </source>
</evidence>
<dbReference type="SMART" id="SM00283">
    <property type="entry name" value="MA"/>
    <property type="match status" value="1"/>
</dbReference>
<evidence type="ECO:0000313" key="10">
    <source>
        <dbReference type="EMBL" id="MBJ6727399.1"/>
    </source>
</evidence>
<keyword evidence="7" id="KW-1133">Transmembrane helix</keyword>
<name>A0A8J7M295_9BACT</name>
<evidence type="ECO:0000259" key="8">
    <source>
        <dbReference type="PROSITE" id="PS50111"/>
    </source>
</evidence>
<feature type="domain" description="HAMP" evidence="9">
    <location>
        <begin position="235"/>
        <end position="287"/>
    </location>
</feature>
<dbReference type="Pfam" id="PF18947">
    <property type="entry name" value="HAMP_2"/>
    <property type="match status" value="3"/>
</dbReference>
<reference evidence="10" key="1">
    <citation type="submission" date="2020-12" db="EMBL/GenBank/DDBJ databases">
        <title>Geomonas sp. Red875, isolated from river sediment.</title>
        <authorList>
            <person name="Xu Z."/>
            <person name="Zhang Z."/>
            <person name="Masuda Y."/>
            <person name="Itoh H."/>
            <person name="Senoo K."/>
        </authorList>
    </citation>
    <scope>NUCLEOTIDE SEQUENCE</scope>
    <source>
        <strain evidence="10">Red875</strain>
    </source>
</reference>
<dbReference type="Pfam" id="PF00015">
    <property type="entry name" value="MCPsignal"/>
    <property type="match status" value="1"/>
</dbReference>
<dbReference type="GO" id="GO:0004888">
    <property type="term" value="F:transmembrane signaling receptor activity"/>
    <property type="evidence" value="ECO:0007669"/>
    <property type="project" value="InterPro"/>
</dbReference>
<keyword evidence="5" id="KW-0175">Coiled coil</keyword>
<evidence type="ECO:0000256" key="3">
    <source>
        <dbReference type="ARBA" id="ARBA00029447"/>
    </source>
</evidence>
<feature type="compositionally biased region" description="Low complexity" evidence="6">
    <location>
        <begin position="439"/>
        <end position="463"/>
    </location>
</feature>
<comment type="caution">
    <text evidence="10">The sequence shown here is derived from an EMBL/GenBank/DDBJ whole genome shotgun (WGS) entry which is preliminary data.</text>
</comment>
<dbReference type="PRINTS" id="PR00260">
    <property type="entry name" value="CHEMTRNSDUCR"/>
</dbReference>
<accession>A0A8J7M295</accession>
<sequence length="701" mass="74068">MAALEKEIALNDDLALSAYKNSAATYQSSRTFIAGAIAAAVAVGMFLAFWVARIINRRLRDGVELADRLARGDLSGSAGEVSKDETGQLLTSMQTMAESIQALCTDAGQLCADAVEGKLSTRADASRHQGAYRDIIVGFNGTLDAVVGPLNVAADYVDKISKGNIPPEITDSYNGDFNAIKNNLNQAIRAVNELIADANQLSAGAVAGRLATRADAEKHQGDFRKIIQGVNDTLDAVIGPLNMAATYVDRISKGDIPPEITDHYNGDFNTIKNNLNQAIRAVNELIADANMLSAAAVAGRLATRADAGKHQGDFRKIVQGVNDTLDAVIDPLNVAANYVERISKGDLPAPITDNYNGDFNTIKNNLNVLIQATEQITAGARAVAEGNLKVKLAMRSDKDEMMHALSEMVEKLADVVSDVMGAAANVASGSQQLSASSEAMSQGATEQAAAAEQASSAMEEMSSTIRQTADNALQTEKIAVKSAADAQEGGKAVAQTVTAMKAIAAKISIVEEIARQTNLLALNAAIEAARAGEHGKGFAVVASEVRKLAERSQRAAAEISELSSTSVEIAEQAGEMLNRILPDIQRTAELVQEISAASREQDAGAEQINKAIQQLDQVIQQNASAAEEMASTAEELSSQSEQLQSTIDFFQLEETTRARNAAAAAPLRQPKKTKSGRTRQPSLTAPGAALDLGAEDGFERY</sequence>
<dbReference type="CDD" id="cd06225">
    <property type="entry name" value="HAMP"/>
    <property type="match status" value="1"/>
</dbReference>
<dbReference type="Gene3D" id="1.10.287.950">
    <property type="entry name" value="Methyl-accepting chemotaxis protein"/>
    <property type="match status" value="1"/>
</dbReference>
<evidence type="ECO:0000259" key="9">
    <source>
        <dbReference type="PROSITE" id="PS50885"/>
    </source>
</evidence>
<comment type="similarity">
    <text evidence="3">Belongs to the methyl-accepting chemotaxis (MCP) protein family.</text>
</comment>
<proteinExistence type="inferred from homology"/>
<keyword evidence="11" id="KW-1185">Reference proteome</keyword>
<feature type="region of interest" description="Disordered" evidence="6">
    <location>
        <begin position="660"/>
        <end position="701"/>
    </location>
</feature>